<dbReference type="AlphaFoldDB" id="A0A183UZF7"/>
<protein>
    <submittedName>
        <fullName evidence="10">RH2 domain-containing protein</fullName>
    </submittedName>
</protein>
<dbReference type="Gene3D" id="1.20.5.1000">
    <property type="entry name" value="arf6 gtpase in complex with a specific effector, jip4"/>
    <property type="match status" value="1"/>
</dbReference>
<dbReference type="InterPro" id="IPR039911">
    <property type="entry name" value="JIP3/JIP4"/>
</dbReference>
<feature type="domain" description="RH2" evidence="7">
    <location>
        <begin position="91"/>
        <end position="180"/>
    </location>
</feature>
<feature type="region of interest" description="Disordered" evidence="6">
    <location>
        <begin position="154"/>
        <end position="179"/>
    </location>
</feature>
<evidence type="ECO:0000256" key="6">
    <source>
        <dbReference type="SAM" id="MobiDB-lite"/>
    </source>
</evidence>
<comment type="subcellular location">
    <subcellularLocation>
        <location evidence="1">Cytoplasm</location>
    </subcellularLocation>
</comment>
<dbReference type="PANTHER" id="PTHR13886">
    <property type="entry name" value="JNK/SAPK-ASSOCIATED PROTEIN"/>
    <property type="match status" value="1"/>
</dbReference>
<accession>A0A183UZF7</accession>
<evidence type="ECO:0000313" key="9">
    <source>
        <dbReference type="Proteomes" id="UP000050794"/>
    </source>
</evidence>
<evidence type="ECO:0000313" key="10">
    <source>
        <dbReference type="WBParaSite" id="TCNE_0001387701-mRNA-1"/>
    </source>
</evidence>
<evidence type="ECO:0000256" key="2">
    <source>
        <dbReference type="ARBA" id="ARBA00009866"/>
    </source>
</evidence>
<sequence length="484" mass="54626">MGREVENLIKENTELLETKNALNIVKNDLIARVDELSSEQDILREEIRSLEMVRTKMSERIKELESEVRDLKEKIEARSDEDGDDVPMAQRKRFTRLEMARVLMERNQYKERLMELQDAMKWTEMQRAKRMNAMHASKKGASIWDFFSGLFSHETPQQTHRRPRRSAGGGSDPLSRRKPAKTIDFMDADYASERRAAERRQQYKIVREHMMKEDDGRLHAYGWSLPAAVDDPNDSTSIPVPVFCRPLMDMEPSLKIWCASGVMLRGGRSKDGGYIVGDSVFYSGSNSPNETTPPPDKSVDRLDFELRVALREAREMEMLAWESSSLLWVCSSNQGRSHVAIVDSNNPNSVIEAFPVCSAHLLCVSSVPGVRESDYSPGDEDWKSFVRGGGFVKDLPADVTEPEQFGAVEWTELRKLESDEDSTPTYCGPHQKPSPTRSRDFSVCETPVASTSDTQQGLNAVTEIVDIGATGVKVTEIWGLKAPV</sequence>
<gene>
    <name evidence="8" type="ORF">TCNE_LOCUS13877</name>
</gene>
<dbReference type="GO" id="GO:0030159">
    <property type="term" value="F:signaling receptor complex adaptor activity"/>
    <property type="evidence" value="ECO:0007669"/>
    <property type="project" value="TreeGrafter"/>
</dbReference>
<evidence type="ECO:0000256" key="3">
    <source>
        <dbReference type="ARBA" id="ARBA00022490"/>
    </source>
</evidence>
<dbReference type="GO" id="GO:0005737">
    <property type="term" value="C:cytoplasm"/>
    <property type="evidence" value="ECO:0007669"/>
    <property type="project" value="UniProtKB-SubCell"/>
</dbReference>
<dbReference type="GO" id="GO:0019894">
    <property type="term" value="F:kinesin binding"/>
    <property type="evidence" value="ECO:0007669"/>
    <property type="project" value="TreeGrafter"/>
</dbReference>
<evidence type="ECO:0000259" key="7">
    <source>
        <dbReference type="PROSITE" id="PS51777"/>
    </source>
</evidence>
<keyword evidence="9" id="KW-1185">Reference proteome</keyword>
<name>A0A183UZF7_TOXCA</name>
<evidence type="ECO:0000256" key="1">
    <source>
        <dbReference type="ARBA" id="ARBA00004496"/>
    </source>
</evidence>
<evidence type="ECO:0000313" key="8">
    <source>
        <dbReference type="EMBL" id="VDM45198.1"/>
    </source>
</evidence>
<feature type="coiled-coil region" evidence="5">
    <location>
        <begin position="26"/>
        <end position="126"/>
    </location>
</feature>
<dbReference type="InterPro" id="IPR032486">
    <property type="entry name" value="JIP_LZII"/>
</dbReference>
<keyword evidence="3" id="KW-0963">Cytoplasm</keyword>
<keyword evidence="4 5" id="KW-0175">Coiled coil</keyword>
<dbReference type="EMBL" id="UYWY01021941">
    <property type="protein sequence ID" value="VDM45198.1"/>
    <property type="molecule type" value="Genomic_DNA"/>
</dbReference>
<feature type="region of interest" description="Disordered" evidence="6">
    <location>
        <begin position="417"/>
        <end position="441"/>
    </location>
</feature>
<reference evidence="8 9" key="2">
    <citation type="submission" date="2018-11" db="EMBL/GenBank/DDBJ databases">
        <authorList>
            <consortium name="Pathogen Informatics"/>
        </authorList>
    </citation>
    <scope>NUCLEOTIDE SEQUENCE [LARGE SCALE GENOMIC DNA]</scope>
</reference>
<dbReference type="FunFam" id="1.20.5.1000:FF:000001">
    <property type="entry name" value="C-Jun-amino-terminal kinase-interacting protein 3 isoform X2"/>
    <property type="match status" value="1"/>
</dbReference>
<evidence type="ECO:0000256" key="4">
    <source>
        <dbReference type="ARBA" id="ARBA00023054"/>
    </source>
</evidence>
<reference evidence="10" key="1">
    <citation type="submission" date="2016-06" db="UniProtKB">
        <authorList>
            <consortium name="WormBaseParasite"/>
        </authorList>
    </citation>
    <scope>IDENTIFICATION</scope>
</reference>
<evidence type="ECO:0000256" key="5">
    <source>
        <dbReference type="SAM" id="Coils"/>
    </source>
</evidence>
<dbReference type="GO" id="GO:0016192">
    <property type="term" value="P:vesicle-mediated transport"/>
    <property type="evidence" value="ECO:0007669"/>
    <property type="project" value="TreeGrafter"/>
</dbReference>
<dbReference type="WBParaSite" id="TCNE_0001387701-mRNA-1">
    <property type="protein sequence ID" value="TCNE_0001387701-mRNA-1"/>
    <property type="gene ID" value="TCNE_0001387701"/>
</dbReference>
<dbReference type="PANTHER" id="PTHR13886:SF4">
    <property type="entry name" value="JNK-INTERACTING PROTEIN 3"/>
    <property type="match status" value="1"/>
</dbReference>
<dbReference type="Pfam" id="PF16471">
    <property type="entry name" value="JIP_LZII"/>
    <property type="match status" value="1"/>
</dbReference>
<proteinExistence type="inferred from homology"/>
<organism evidence="9 10">
    <name type="scientific">Toxocara canis</name>
    <name type="common">Canine roundworm</name>
    <dbReference type="NCBI Taxonomy" id="6265"/>
    <lineage>
        <taxon>Eukaryota</taxon>
        <taxon>Metazoa</taxon>
        <taxon>Ecdysozoa</taxon>
        <taxon>Nematoda</taxon>
        <taxon>Chromadorea</taxon>
        <taxon>Rhabditida</taxon>
        <taxon>Spirurina</taxon>
        <taxon>Ascaridomorpha</taxon>
        <taxon>Ascaridoidea</taxon>
        <taxon>Toxocaridae</taxon>
        <taxon>Toxocara</taxon>
    </lineage>
</organism>
<dbReference type="Proteomes" id="UP000050794">
    <property type="component" value="Unassembled WGS sequence"/>
</dbReference>
<dbReference type="GO" id="GO:0005078">
    <property type="term" value="F:MAP-kinase scaffold activity"/>
    <property type="evidence" value="ECO:0007669"/>
    <property type="project" value="InterPro"/>
</dbReference>
<dbReference type="InterPro" id="IPR034744">
    <property type="entry name" value="RH2"/>
</dbReference>
<comment type="similarity">
    <text evidence="2">Belongs to the JIP scaffold family.</text>
</comment>
<dbReference type="GO" id="GO:0008432">
    <property type="term" value="F:JUN kinase binding"/>
    <property type="evidence" value="ECO:0007669"/>
    <property type="project" value="TreeGrafter"/>
</dbReference>
<dbReference type="PROSITE" id="PS51777">
    <property type="entry name" value="RH2"/>
    <property type="match status" value="1"/>
</dbReference>